<dbReference type="RefSeq" id="WP_076602641.1">
    <property type="nucleotide sequence ID" value="NZ_FTMD01000008.1"/>
</dbReference>
<protein>
    <submittedName>
        <fullName evidence="1">Uncharacterized protein</fullName>
    </submittedName>
</protein>
<dbReference type="STRING" id="34027.SAMN05421829_108150"/>
<dbReference type="AlphaFoldDB" id="A0A1N6X113"/>
<gene>
    <name evidence="1" type="ORF">SAMN05421829_108150</name>
</gene>
<evidence type="ECO:0000313" key="2">
    <source>
        <dbReference type="Proteomes" id="UP000186819"/>
    </source>
</evidence>
<dbReference type="EMBL" id="FTMD01000008">
    <property type="protein sequence ID" value="SIQ96007.1"/>
    <property type="molecule type" value="Genomic_DNA"/>
</dbReference>
<dbReference type="OrthoDB" id="5676847at2"/>
<evidence type="ECO:0000313" key="1">
    <source>
        <dbReference type="EMBL" id="SIQ96007.1"/>
    </source>
</evidence>
<dbReference type="Pfam" id="PF08822">
    <property type="entry name" value="DUF1804"/>
    <property type="match status" value="1"/>
</dbReference>
<reference evidence="2" key="1">
    <citation type="submission" date="2017-01" db="EMBL/GenBank/DDBJ databases">
        <authorList>
            <person name="Varghese N."/>
            <person name="Submissions S."/>
        </authorList>
    </citation>
    <scope>NUCLEOTIDE SEQUENCE [LARGE SCALE GENOMIC DNA]</scope>
    <source>
        <strain evidence="2">ATCC 51758</strain>
    </source>
</reference>
<dbReference type="Proteomes" id="UP000186819">
    <property type="component" value="Unassembled WGS sequence"/>
</dbReference>
<accession>A0A1N6X113</accession>
<keyword evidence="2" id="KW-1185">Reference proteome</keyword>
<name>A0A1N6X113_9RHOO</name>
<proteinExistence type="predicted"/>
<organism evidence="1 2">
    <name type="scientific">Aromatoleum tolulyticum</name>
    <dbReference type="NCBI Taxonomy" id="34027"/>
    <lineage>
        <taxon>Bacteria</taxon>
        <taxon>Pseudomonadati</taxon>
        <taxon>Pseudomonadota</taxon>
        <taxon>Betaproteobacteria</taxon>
        <taxon>Rhodocyclales</taxon>
        <taxon>Rhodocyclaceae</taxon>
        <taxon>Aromatoleum</taxon>
    </lineage>
</organism>
<dbReference type="InterPro" id="IPR014926">
    <property type="entry name" value="Phage_D3112_Orf24"/>
</dbReference>
<sequence>MAHGEDTRRAVRGAYVFDQLGLEVAAVKEGVPTATARRWKREAKDAGDDWDKARSAQMIAGGGIEDVVRQTLAVMVQQVQATIESIQAAPDMDPTTKVQMLASLGDSYHKLANVSRRLMPETDKLAIAMDVLKRFGEFMAKRKPALAGEFVEQLEAFGDEIARAYG</sequence>